<proteinExistence type="inferred from homology"/>
<keyword evidence="4" id="KW-0804">Transcription</keyword>
<dbReference type="RefSeq" id="WP_084434147.1">
    <property type="nucleotide sequence ID" value="NZ_FWXV01000014.1"/>
</dbReference>
<dbReference type="AlphaFoldDB" id="A0A1W2FX82"/>
<keyword evidence="2" id="KW-0805">Transcription regulation</keyword>
<dbReference type="InterPro" id="IPR005119">
    <property type="entry name" value="LysR_subst-bd"/>
</dbReference>
<sequence length="302" mass="32704">MADPTLRQLEFLVAVADSGGMTAAATRCHVSQSTVSLAIAELERVLEVRLVIRGSGRRSDLTDAGRQVAAEARVVLAAVADLGVTARGLGGDLAGTLRVGCYAPLAALHLPSLIAGFRERHPEVHVEYAEGTLLELQRELQQGTCELALLYRQDLLPGIAAEVLYDRQPSVLLPAKHRLARKRTVPLRELSQEPFILLDVAPSARYFAAVFESLGLTMTVAYRASSFELTRALVARELGWSLSVQRQPLELSVEGLPLAIRPVREEVPTTPVVLAHAAGGRLTRRAEAFAAFCRELFGSRDA</sequence>
<evidence type="ECO:0000313" key="6">
    <source>
        <dbReference type="EMBL" id="SMD26394.1"/>
    </source>
</evidence>
<dbReference type="Gene3D" id="1.10.10.10">
    <property type="entry name" value="Winged helix-like DNA-binding domain superfamily/Winged helix DNA-binding domain"/>
    <property type="match status" value="1"/>
</dbReference>
<dbReference type="Pfam" id="PF03466">
    <property type="entry name" value="LysR_substrate"/>
    <property type="match status" value="1"/>
</dbReference>
<name>A0A1W2FX82_KIBAR</name>
<dbReference type="SUPFAM" id="SSF46785">
    <property type="entry name" value="Winged helix' DNA-binding domain"/>
    <property type="match status" value="1"/>
</dbReference>
<feature type="domain" description="HTH lysR-type" evidence="5">
    <location>
        <begin position="4"/>
        <end position="62"/>
    </location>
</feature>
<dbReference type="Gene3D" id="3.40.190.10">
    <property type="entry name" value="Periplasmic binding protein-like II"/>
    <property type="match status" value="2"/>
</dbReference>
<evidence type="ECO:0000256" key="2">
    <source>
        <dbReference type="ARBA" id="ARBA00023015"/>
    </source>
</evidence>
<reference evidence="6 7" key="1">
    <citation type="submission" date="2017-04" db="EMBL/GenBank/DDBJ databases">
        <authorList>
            <person name="Afonso C.L."/>
            <person name="Miller P.J."/>
            <person name="Scott M.A."/>
            <person name="Spackman E."/>
            <person name="Goraichik I."/>
            <person name="Dimitrov K.M."/>
            <person name="Suarez D.L."/>
            <person name="Swayne D.E."/>
        </authorList>
    </citation>
    <scope>NUCLEOTIDE SEQUENCE [LARGE SCALE GENOMIC DNA]</scope>
    <source>
        <strain evidence="6 7">DSM 43828</strain>
    </source>
</reference>
<dbReference type="PROSITE" id="PS50931">
    <property type="entry name" value="HTH_LYSR"/>
    <property type="match status" value="1"/>
</dbReference>
<evidence type="ECO:0000256" key="1">
    <source>
        <dbReference type="ARBA" id="ARBA00009437"/>
    </source>
</evidence>
<gene>
    <name evidence="6" type="ORF">SAMN05661093_09977</name>
</gene>
<dbReference type="GO" id="GO:0003700">
    <property type="term" value="F:DNA-binding transcription factor activity"/>
    <property type="evidence" value="ECO:0007669"/>
    <property type="project" value="InterPro"/>
</dbReference>
<dbReference type="GO" id="GO:0005829">
    <property type="term" value="C:cytosol"/>
    <property type="evidence" value="ECO:0007669"/>
    <property type="project" value="TreeGrafter"/>
</dbReference>
<evidence type="ECO:0000259" key="5">
    <source>
        <dbReference type="PROSITE" id="PS50931"/>
    </source>
</evidence>
<accession>A0A1W2FX82</accession>
<dbReference type="PANTHER" id="PTHR30419">
    <property type="entry name" value="HTH-TYPE TRANSCRIPTIONAL REGULATOR YBHD"/>
    <property type="match status" value="1"/>
</dbReference>
<keyword evidence="7" id="KW-1185">Reference proteome</keyword>
<dbReference type="InterPro" id="IPR036390">
    <property type="entry name" value="WH_DNA-bd_sf"/>
</dbReference>
<dbReference type="OrthoDB" id="3461141at2"/>
<evidence type="ECO:0000256" key="4">
    <source>
        <dbReference type="ARBA" id="ARBA00023163"/>
    </source>
</evidence>
<dbReference type="Proteomes" id="UP000192674">
    <property type="component" value="Unassembled WGS sequence"/>
</dbReference>
<organism evidence="6 7">
    <name type="scientific">Kibdelosporangium aridum</name>
    <dbReference type="NCBI Taxonomy" id="2030"/>
    <lineage>
        <taxon>Bacteria</taxon>
        <taxon>Bacillati</taxon>
        <taxon>Actinomycetota</taxon>
        <taxon>Actinomycetes</taxon>
        <taxon>Pseudonocardiales</taxon>
        <taxon>Pseudonocardiaceae</taxon>
        <taxon>Kibdelosporangium</taxon>
    </lineage>
</organism>
<dbReference type="InterPro" id="IPR050950">
    <property type="entry name" value="HTH-type_LysR_regulators"/>
</dbReference>
<dbReference type="InterPro" id="IPR000847">
    <property type="entry name" value="LysR_HTH_N"/>
</dbReference>
<protein>
    <submittedName>
        <fullName evidence="6">DNA-binding transcriptional regulator, LysR family</fullName>
    </submittedName>
</protein>
<dbReference type="Pfam" id="PF00126">
    <property type="entry name" value="HTH_1"/>
    <property type="match status" value="1"/>
</dbReference>
<dbReference type="EMBL" id="FWXV01000014">
    <property type="protein sequence ID" value="SMD26394.1"/>
    <property type="molecule type" value="Genomic_DNA"/>
</dbReference>
<comment type="similarity">
    <text evidence="1">Belongs to the LysR transcriptional regulatory family.</text>
</comment>
<keyword evidence="3 6" id="KW-0238">DNA-binding</keyword>
<evidence type="ECO:0000313" key="7">
    <source>
        <dbReference type="Proteomes" id="UP000192674"/>
    </source>
</evidence>
<dbReference type="GO" id="GO:0003677">
    <property type="term" value="F:DNA binding"/>
    <property type="evidence" value="ECO:0007669"/>
    <property type="project" value="UniProtKB-KW"/>
</dbReference>
<dbReference type="SUPFAM" id="SSF53850">
    <property type="entry name" value="Periplasmic binding protein-like II"/>
    <property type="match status" value="1"/>
</dbReference>
<evidence type="ECO:0000256" key="3">
    <source>
        <dbReference type="ARBA" id="ARBA00023125"/>
    </source>
</evidence>
<dbReference type="InterPro" id="IPR036388">
    <property type="entry name" value="WH-like_DNA-bd_sf"/>
</dbReference>